<proteinExistence type="predicted"/>
<protein>
    <recommendedName>
        <fullName evidence="4">Membrane transporter protein</fullName>
    </recommendedName>
</protein>
<dbReference type="RefSeq" id="WP_129784729.1">
    <property type="nucleotide sequence ID" value="NZ_RZHH01000002.1"/>
</dbReference>
<organism evidence="2 3">
    <name type="scientific">Halogeometricum borinquense</name>
    <dbReference type="NCBI Taxonomy" id="60847"/>
    <lineage>
        <taxon>Archaea</taxon>
        <taxon>Methanobacteriati</taxon>
        <taxon>Methanobacteriota</taxon>
        <taxon>Stenosarchaea group</taxon>
        <taxon>Halobacteria</taxon>
        <taxon>Halobacteriales</taxon>
        <taxon>Haloferacaceae</taxon>
        <taxon>Halogeometricum</taxon>
    </lineage>
</organism>
<feature type="transmembrane region" description="Helical" evidence="1">
    <location>
        <begin position="6"/>
        <end position="24"/>
    </location>
</feature>
<accession>A0A482TGF9</accession>
<name>A0A482TGF9_9EURY</name>
<gene>
    <name evidence="2" type="ORF">ELS19_10500</name>
</gene>
<dbReference type="Proteomes" id="UP000294028">
    <property type="component" value="Unassembled WGS sequence"/>
</dbReference>
<dbReference type="EMBL" id="RZHH01000002">
    <property type="protein sequence ID" value="RYJ14338.1"/>
    <property type="molecule type" value="Genomic_DNA"/>
</dbReference>
<keyword evidence="1" id="KW-0472">Membrane</keyword>
<feature type="transmembrane region" description="Helical" evidence="1">
    <location>
        <begin position="95"/>
        <end position="113"/>
    </location>
</feature>
<keyword evidence="1" id="KW-0812">Transmembrane</keyword>
<evidence type="ECO:0008006" key="4">
    <source>
        <dbReference type="Google" id="ProtNLM"/>
    </source>
</evidence>
<reference evidence="2 3" key="1">
    <citation type="submission" date="2018-12" db="EMBL/GenBank/DDBJ databases">
        <title>Genome analysis provides insights into bioremediation potentialities of Halogeometricum borinquense strain N11.</title>
        <authorList>
            <person name="Najjari A."/>
            <person name="Youssef N."/>
            <person name="Fhoula I."/>
            <person name="Ben Dhia O."/>
            <person name="Mahjoubi M."/>
            <person name="Ouzari H.I."/>
            <person name="Cherif A."/>
        </authorList>
    </citation>
    <scope>NUCLEOTIDE SEQUENCE [LARGE SCALE GENOMIC DNA]</scope>
    <source>
        <strain evidence="2 3">N11</strain>
    </source>
</reference>
<comment type="caution">
    <text evidence="2">The sequence shown here is derived from an EMBL/GenBank/DDBJ whole genome shotgun (WGS) entry which is preliminary data.</text>
</comment>
<evidence type="ECO:0000256" key="1">
    <source>
        <dbReference type="SAM" id="Phobius"/>
    </source>
</evidence>
<feature type="transmembrane region" description="Helical" evidence="1">
    <location>
        <begin position="36"/>
        <end position="58"/>
    </location>
</feature>
<feature type="transmembrane region" description="Helical" evidence="1">
    <location>
        <begin position="64"/>
        <end position="83"/>
    </location>
</feature>
<dbReference type="AlphaFoldDB" id="A0A482TGF9"/>
<sequence>MKALLGFVSGAIFGASNVGVEVVAYLRRLELDRQTFVGVVAMIFLGISVVRVGTAAALGLYDSASLFAVSAVAAVPGLAGVAVGKRIRPSVPESLQRAATFTLLVIIGVQLTLSGAGV</sequence>
<evidence type="ECO:0000313" key="2">
    <source>
        <dbReference type="EMBL" id="RYJ14338.1"/>
    </source>
</evidence>
<evidence type="ECO:0000313" key="3">
    <source>
        <dbReference type="Proteomes" id="UP000294028"/>
    </source>
</evidence>
<keyword evidence="1" id="KW-1133">Transmembrane helix</keyword>